<keyword evidence="5 7" id="KW-1133">Transmembrane helix</keyword>
<feature type="transmembrane region" description="Helical" evidence="7">
    <location>
        <begin position="367"/>
        <end position="385"/>
    </location>
</feature>
<sequence>MNRQELRAAVSLAGVFSVRLLGLFMIYPVFAAYARNLSGATPFLIGLALGAYGLSQGLLQIPFGLLSDRVGRKTMIVIGLGLFALGSAVAALSTSIEGVLIGRVLQGTGAVGSVILALVADLTREESRTRAMALVGITIGFSFMVALVVGPILSGLVGVPGIFWLMVGLAALGVAIVLWAVPTPRRVQAHRDAETVPALLLSVLRNRDLLRLDFGIFALHAILTSSFLVVPHLLRGSLALPAERQWVAYLPILVVSVLLMVPAVAFAERQRRMKPVFVGAVALLAASQAALLLIAPGDPVAVVAAIIAFFAAFNTMEATLPSLVTKAAPAGAKGTATGVYSSAQFVGIFVGGAGGGWAHQAAGAEGVFVFALAFALLWLLVAATMPKPAPYSTRLARIGEVSGAEADALVARLAGLAGVVDVVVVAEEHVAYLKVDSRTFDAADLEAALGRVQPA</sequence>
<evidence type="ECO:0000256" key="7">
    <source>
        <dbReference type="SAM" id="Phobius"/>
    </source>
</evidence>
<evidence type="ECO:0000256" key="3">
    <source>
        <dbReference type="ARBA" id="ARBA00022475"/>
    </source>
</evidence>
<dbReference type="STRING" id="560819.SAMN05428998_11191"/>
<feature type="transmembrane region" description="Helical" evidence="7">
    <location>
        <begin position="132"/>
        <end position="156"/>
    </location>
</feature>
<keyword evidence="4 7" id="KW-0812">Transmembrane</keyword>
<feature type="transmembrane region" description="Helical" evidence="7">
    <location>
        <begin position="214"/>
        <end position="234"/>
    </location>
</feature>
<evidence type="ECO:0000256" key="4">
    <source>
        <dbReference type="ARBA" id="ARBA00022692"/>
    </source>
</evidence>
<dbReference type="InterPro" id="IPR011701">
    <property type="entry name" value="MFS"/>
</dbReference>
<protein>
    <submittedName>
        <fullName evidence="9">Predicted arabinose efflux permease, MFS family</fullName>
    </submittedName>
</protein>
<evidence type="ECO:0000256" key="2">
    <source>
        <dbReference type="ARBA" id="ARBA00022448"/>
    </source>
</evidence>
<feature type="transmembrane region" description="Helical" evidence="7">
    <location>
        <begin position="276"/>
        <end position="295"/>
    </location>
</feature>
<dbReference type="Pfam" id="PF21987">
    <property type="entry name" value="YajR_YAM"/>
    <property type="match status" value="1"/>
</dbReference>
<dbReference type="InterPro" id="IPR020846">
    <property type="entry name" value="MFS_dom"/>
</dbReference>
<keyword evidence="2" id="KW-0813">Transport</keyword>
<keyword evidence="6 7" id="KW-0472">Membrane</keyword>
<reference evidence="9 10" key="1">
    <citation type="submission" date="2017-04" db="EMBL/GenBank/DDBJ databases">
        <authorList>
            <person name="Afonso C.L."/>
            <person name="Miller P.J."/>
            <person name="Scott M.A."/>
            <person name="Spackman E."/>
            <person name="Goraichik I."/>
            <person name="Dimitrov K.M."/>
            <person name="Suarez D.L."/>
            <person name="Swayne D.E."/>
        </authorList>
    </citation>
    <scope>NUCLEOTIDE SEQUENCE [LARGE SCALE GENOMIC DNA]</scope>
    <source>
        <strain evidence="9 10">USBA 355</strain>
    </source>
</reference>
<evidence type="ECO:0000259" key="8">
    <source>
        <dbReference type="PROSITE" id="PS50850"/>
    </source>
</evidence>
<feature type="transmembrane region" description="Helical" evidence="7">
    <location>
        <begin position="75"/>
        <end position="94"/>
    </location>
</feature>
<dbReference type="GO" id="GO:0022857">
    <property type="term" value="F:transmembrane transporter activity"/>
    <property type="evidence" value="ECO:0007669"/>
    <property type="project" value="InterPro"/>
</dbReference>
<feature type="transmembrane region" description="Helical" evidence="7">
    <location>
        <begin position="336"/>
        <end position="355"/>
    </location>
</feature>
<proteinExistence type="predicted"/>
<keyword evidence="10" id="KW-1185">Reference proteome</keyword>
<evidence type="ECO:0000313" key="9">
    <source>
        <dbReference type="EMBL" id="SMF33057.1"/>
    </source>
</evidence>
<dbReference type="PROSITE" id="PS50850">
    <property type="entry name" value="MFS"/>
    <property type="match status" value="1"/>
</dbReference>
<dbReference type="Pfam" id="PF07690">
    <property type="entry name" value="MFS_1"/>
    <property type="match status" value="1"/>
</dbReference>
<keyword evidence="3" id="KW-1003">Cell membrane</keyword>
<dbReference type="Gene3D" id="3.30.70.100">
    <property type="match status" value="1"/>
</dbReference>
<comment type="subcellular location">
    <subcellularLocation>
        <location evidence="1">Cell membrane</location>
        <topology evidence="1">Multi-pass membrane protein</topology>
    </subcellularLocation>
</comment>
<dbReference type="InterPro" id="IPR050171">
    <property type="entry name" value="MFS_Transporters"/>
</dbReference>
<dbReference type="AlphaFoldDB" id="A0A1Y6BXI9"/>
<accession>A0A1Y6BXI9</accession>
<dbReference type="InterPro" id="IPR036259">
    <property type="entry name" value="MFS_trans_sf"/>
</dbReference>
<feature type="domain" description="Major facilitator superfamily (MFS) profile" evidence="8">
    <location>
        <begin position="6"/>
        <end position="390"/>
    </location>
</feature>
<dbReference type="PANTHER" id="PTHR23517:SF2">
    <property type="entry name" value="MULTIDRUG RESISTANCE PROTEIN MDTH"/>
    <property type="match status" value="1"/>
</dbReference>
<evidence type="ECO:0000256" key="1">
    <source>
        <dbReference type="ARBA" id="ARBA00004651"/>
    </source>
</evidence>
<dbReference type="PANTHER" id="PTHR23517">
    <property type="entry name" value="RESISTANCE PROTEIN MDTM, PUTATIVE-RELATED-RELATED"/>
    <property type="match status" value="1"/>
</dbReference>
<dbReference type="SUPFAM" id="SSF103473">
    <property type="entry name" value="MFS general substrate transporter"/>
    <property type="match status" value="1"/>
</dbReference>
<feature type="transmembrane region" description="Helical" evidence="7">
    <location>
        <begin position="162"/>
        <end position="181"/>
    </location>
</feature>
<dbReference type="CDD" id="cd17472">
    <property type="entry name" value="MFS_YajR_like"/>
    <property type="match status" value="1"/>
</dbReference>
<feature type="transmembrane region" description="Helical" evidence="7">
    <location>
        <begin position="100"/>
        <end position="120"/>
    </location>
</feature>
<gene>
    <name evidence="9" type="ORF">SAMN05428998_11191</name>
</gene>
<dbReference type="Gene3D" id="1.20.1250.20">
    <property type="entry name" value="MFS general substrate transporter like domains"/>
    <property type="match status" value="1"/>
</dbReference>
<organism evidence="9 10">
    <name type="scientific">Tistlia consotensis USBA 355</name>
    <dbReference type="NCBI Taxonomy" id="560819"/>
    <lineage>
        <taxon>Bacteria</taxon>
        <taxon>Pseudomonadati</taxon>
        <taxon>Pseudomonadota</taxon>
        <taxon>Alphaproteobacteria</taxon>
        <taxon>Rhodospirillales</taxon>
        <taxon>Rhodovibrionaceae</taxon>
        <taxon>Tistlia</taxon>
    </lineage>
</organism>
<evidence type="ECO:0000256" key="6">
    <source>
        <dbReference type="ARBA" id="ARBA00023136"/>
    </source>
</evidence>
<dbReference type="InterPro" id="IPR054152">
    <property type="entry name" value="YajR_YAM"/>
</dbReference>
<dbReference type="GO" id="GO:0005886">
    <property type="term" value="C:plasma membrane"/>
    <property type="evidence" value="ECO:0007669"/>
    <property type="project" value="UniProtKB-SubCell"/>
</dbReference>
<feature type="transmembrane region" description="Helical" evidence="7">
    <location>
        <begin position="246"/>
        <end position="267"/>
    </location>
</feature>
<evidence type="ECO:0000256" key="5">
    <source>
        <dbReference type="ARBA" id="ARBA00022989"/>
    </source>
</evidence>
<dbReference type="EMBL" id="FWZX01000011">
    <property type="protein sequence ID" value="SMF33057.1"/>
    <property type="molecule type" value="Genomic_DNA"/>
</dbReference>
<feature type="transmembrane region" description="Helical" evidence="7">
    <location>
        <begin position="301"/>
        <end position="324"/>
    </location>
</feature>
<feature type="transmembrane region" description="Helical" evidence="7">
    <location>
        <begin position="12"/>
        <end position="34"/>
    </location>
</feature>
<feature type="transmembrane region" description="Helical" evidence="7">
    <location>
        <begin position="40"/>
        <end position="63"/>
    </location>
</feature>
<dbReference type="Proteomes" id="UP000192917">
    <property type="component" value="Unassembled WGS sequence"/>
</dbReference>
<evidence type="ECO:0000313" key="10">
    <source>
        <dbReference type="Proteomes" id="UP000192917"/>
    </source>
</evidence>
<name>A0A1Y6BXI9_9PROT</name>